<name>A0A1F7X1U0_9BACT</name>
<gene>
    <name evidence="2" type="ORF">A2Z67_01045</name>
</gene>
<evidence type="ECO:0000313" key="3">
    <source>
        <dbReference type="Proteomes" id="UP000176939"/>
    </source>
</evidence>
<protein>
    <recommendedName>
        <fullName evidence="4">POTRA domain-containing protein</fullName>
    </recommendedName>
</protein>
<keyword evidence="1" id="KW-0812">Transmembrane</keyword>
<dbReference type="AlphaFoldDB" id="A0A1F7X1U0"/>
<evidence type="ECO:0008006" key="4">
    <source>
        <dbReference type="Google" id="ProtNLM"/>
    </source>
</evidence>
<sequence length="230" mass="26236">MKIKYIFLFLFIVILLVFPIFILPRLINIREIICKSQYGTCPNEITTLLNSANNRSLSDSKKEIASNFKKSLIVESYITSFKLPNKIEVYVIIKKPFYAVKTKEGLTFLVLKDGFVISKVTNSNLPTMEIDTNIDVNSKLGEKDLFALRIVSDIFSLYKIRLSKIAGDSLQIEIENGPKAIFPLEGDNKVLVGAFRMLFEQLNSGSENFRIEKALNQITIDLRYKNPIIK</sequence>
<keyword evidence="1" id="KW-0472">Membrane</keyword>
<feature type="transmembrane region" description="Helical" evidence="1">
    <location>
        <begin position="6"/>
        <end position="27"/>
    </location>
</feature>
<accession>A0A1F7X1U0</accession>
<evidence type="ECO:0000313" key="2">
    <source>
        <dbReference type="EMBL" id="OGM08275.1"/>
    </source>
</evidence>
<dbReference type="EMBL" id="MGFQ01000052">
    <property type="protein sequence ID" value="OGM08275.1"/>
    <property type="molecule type" value="Genomic_DNA"/>
</dbReference>
<reference evidence="2 3" key="1">
    <citation type="journal article" date="2016" name="Nat. Commun.">
        <title>Thousands of microbial genomes shed light on interconnected biogeochemical processes in an aquifer system.</title>
        <authorList>
            <person name="Anantharaman K."/>
            <person name="Brown C.T."/>
            <person name="Hug L.A."/>
            <person name="Sharon I."/>
            <person name="Castelle C.J."/>
            <person name="Probst A.J."/>
            <person name="Thomas B.C."/>
            <person name="Singh A."/>
            <person name="Wilkins M.J."/>
            <person name="Karaoz U."/>
            <person name="Brodie E.L."/>
            <person name="Williams K.H."/>
            <person name="Hubbard S.S."/>
            <person name="Banfield J.F."/>
        </authorList>
    </citation>
    <scope>NUCLEOTIDE SEQUENCE [LARGE SCALE GENOMIC DNA]</scope>
</reference>
<dbReference type="Proteomes" id="UP000176939">
    <property type="component" value="Unassembled WGS sequence"/>
</dbReference>
<proteinExistence type="predicted"/>
<comment type="caution">
    <text evidence="2">The sequence shown here is derived from an EMBL/GenBank/DDBJ whole genome shotgun (WGS) entry which is preliminary data.</text>
</comment>
<organism evidence="2 3">
    <name type="scientific">Candidatus Woesebacteria bacterium RBG_13_36_22</name>
    <dbReference type="NCBI Taxonomy" id="1802478"/>
    <lineage>
        <taxon>Bacteria</taxon>
        <taxon>Candidatus Woeseibacteriota</taxon>
    </lineage>
</organism>
<evidence type="ECO:0000256" key="1">
    <source>
        <dbReference type="SAM" id="Phobius"/>
    </source>
</evidence>
<keyword evidence="1" id="KW-1133">Transmembrane helix</keyword>